<name>A0A1C6U2U3_9ACTN</name>
<dbReference type="RefSeq" id="WP_245724587.1">
    <property type="nucleotide sequence ID" value="NZ_FMHZ01000002.1"/>
</dbReference>
<dbReference type="Gene3D" id="3.40.50.2000">
    <property type="entry name" value="Glycogen Phosphorylase B"/>
    <property type="match status" value="2"/>
</dbReference>
<dbReference type="SUPFAM" id="SSF53756">
    <property type="entry name" value="UDP-Glycosyltransferase/glycogen phosphorylase"/>
    <property type="match status" value="1"/>
</dbReference>
<keyword evidence="1 2" id="KW-0808">Transferase</keyword>
<protein>
    <submittedName>
        <fullName evidence="2">Glycosyltransferase involved in cell wall bisynthesis</fullName>
    </submittedName>
</protein>
<organism evidence="2 3">
    <name type="scientific">Micromonospora citrea</name>
    <dbReference type="NCBI Taxonomy" id="47855"/>
    <lineage>
        <taxon>Bacteria</taxon>
        <taxon>Bacillati</taxon>
        <taxon>Actinomycetota</taxon>
        <taxon>Actinomycetes</taxon>
        <taxon>Micromonosporales</taxon>
        <taxon>Micromonosporaceae</taxon>
        <taxon>Micromonospora</taxon>
    </lineage>
</organism>
<dbReference type="AlphaFoldDB" id="A0A1C6U2U3"/>
<dbReference type="PANTHER" id="PTHR46401">
    <property type="entry name" value="GLYCOSYLTRANSFERASE WBBK-RELATED"/>
    <property type="match status" value="1"/>
</dbReference>
<keyword evidence="3" id="KW-1185">Reference proteome</keyword>
<evidence type="ECO:0000313" key="2">
    <source>
        <dbReference type="EMBL" id="SCL48385.1"/>
    </source>
</evidence>
<evidence type="ECO:0000313" key="3">
    <source>
        <dbReference type="Proteomes" id="UP000199001"/>
    </source>
</evidence>
<sequence>MTDSSDWVAYVGPFRYPWGEACSRRVDGIARSLALTGRHVVVVGGEHTPTEPRPVDFAAAPGTITHVGVGELPPAGASPAAKANQVLLRWGARTVAWLAAQPTRPSHVVVYGGGTPYMVHLRRWCRRHGVPLVVDVVEWYSPRQLAGGALGPLHLSAKLALRHHYPRCSGVIAISTLLEEHFRRRGCPVVRVPPTLDVRQLAGAPEAPATGRDELTLVYAGTPGRKDLLGTVVQAVEAVARSGARLRLRVVGPSRQQLRDLLGGDPPEMVEVVGRVPQWTVPHLLREADFSVLLRPPARYANAGFPTKVCESMANGTPVICNLTSDLGRYLEDGVNALVCADHSGAALTTALHRAVRLTTEERLLMRKAAREQALDSFDIRAYAQPLARLLDSVQEVTGAGHRGH</sequence>
<dbReference type="Proteomes" id="UP000199001">
    <property type="component" value="Unassembled WGS sequence"/>
</dbReference>
<proteinExistence type="predicted"/>
<dbReference type="GO" id="GO:0009103">
    <property type="term" value="P:lipopolysaccharide biosynthetic process"/>
    <property type="evidence" value="ECO:0007669"/>
    <property type="project" value="TreeGrafter"/>
</dbReference>
<dbReference type="EMBL" id="FMHZ01000002">
    <property type="protein sequence ID" value="SCL48385.1"/>
    <property type="molecule type" value="Genomic_DNA"/>
</dbReference>
<dbReference type="GO" id="GO:0016757">
    <property type="term" value="F:glycosyltransferase activity"/>
    <property type="evidence" value="ECO:0007669"/>
    <property type="project" value="TreeGrafter"/>
</dbReference>
<evidence type="ECO:0000256" key="1">
    <source>
        <dbReference type="ARBA" id="ARBA00022679"/>
    </source>
</evidence>
<accession>A0A1C6U2U3</accession>
<dbReference type="Pfam" id="PF13692">
    <property type="entry name" value="Glyco_trans_1_4"/>
    <property type="match status" value="1"/>
</dbReference>
<gene>
    <name evidence="2" type="ORF">GA0070606_1299</name>
</gene>
<dbReference type="PANTHER" id="PTHR46401:SF2">
    <property type="entry name" value="GLYCOSYLTRANSFERASE WBBK-RELATED"/>
    <property type="match status" value="1"/>
</dbReference>
<dbReference type="STRING" id="47855.GA0070606_1299"/>
<reference evidence="3" key="1">
    <citation type="submission" date="2016-06" db="EMBL/GenBank/DDBJ databases">
        <authorList>
            <person name="Varghese N."/>
            <person name="Submissions Spin"/>
        </authorList>
    </citation>
    <scope>NUCLEOTIDE SEQUENCE [LARGE SCALE GENOMIC DNA]</scope>
    <source>
        <strain evidence="3">DSM 43903</strain>
    </source>
</reference>